<dbReference type="EMBL" id="CP073355">
    <property type="protein sequence ID" value="URA11144.1"/>
    <property type="molecule type" value="Genomic_DNA"/>
</dbReference>
<dbReference type="RefSeq" id="WP_271436279.1">
    <property type="nucleotide sequence ID" value="NZ_CP073355.1"/>
</dbReference>
<dbReference type="Proteomes" id="UP001056539">
    <property type="component" value="Chromosome"/>
</dbReference>
<accession>A0AAX3BFY9</accession>
<reference evidence="1" key="2">
    <citation type="submission" date="2022-06" db="EMBL/GenBank/DDBJ databases">
        <title>Thermospira aquatica gen. nov., sp. nov.</title>
        <authorList>
            <person name="Ben Ali Gam Z."/>
            <person name="Labat M."/>
        </authorList>
    </citation>
    <scope>NUCLEOTIDE SEQUENCE</scope>
    <source>
        <strain evidence="1">F1F22</strain>
    </source>
</reference>
<evidence type="ECO:0000313" key="1">
    <source>
        <dbReference type="EMBL" id="URA11144.1"/>
    </source>
</evidence>
<dbReference type="AlphaFoldDB" id="A0AAX3BFY9"/>
<keyword evidence="2" id="KW-1185">Reference proteome</keyword>
<reference evidence="1" key="1">
    <citation type="submission" date="2021-04" db="EMBL/GenBank/DDBJ databases">
        <authorList>
            <person name="Postec A."/>
        </authorList>
    </citation>
    <scope>NUCLEOTIDE SEQUENCE</scope>
    <source>
        <strain evidence="1">F1F22</strain>
    </source>
</reference>
<dbReference type="KEGG" id="taqu:KDW03_04940"/>
<dbReference type="SUPFAM" id="SSF52141">
    <property type="entry name" value="Uracil-DNA glycosylase-like"/>
    <property type="match status" value="1"/>
</dbReference>
<evidence type="ECO:0000313" key="2">
    <source>
        <dbReference type="Proteomes" id="UP001056539"/>
    </source>
</evidence>
<protein>
    <recommendedName>
        <fullName evidence="3">Uracil-DNA glycosylase-like domain-containing protein</fullName>
    </recommendedName>
</protein>
<evidence type="ECO:0008006" key="3">
    <source>
        <dbReference type="Google" id="ProtNLM"/>
    </source>
</evidence>
<dbReference type="InterPro" id="IPR036895">
    <property type="entry name" value="Uracil-DNA_glycosylase-like_sf"/>
</dbReference>
<dbReference type="Gene3D" id="3.40.470.10">
    <property type="entry name" value="Uracil-DNA glycosylase-like domain"/>
    <property type="match status" value="1"/>
</dbReference>
<sequence length="200" mass="22645">MAIIVHRYLEEAWKEGKERLFWIVGSFPSVLVKEKFERLNREKDVNYFYGGGGNRFWPTLASLAWKKGLLSTPTLPEGWDNPQAVSARKDLLRLLGLGITDLYLEVETEGKASDTAIHPLRENPHLSSLLTREGCVLFATSERVLRELSRLLKKHGRPSAVELVLLPSPSPLSRRAGYNDEKLLAIYEKILTTFLTSLQA</sequence>
<name>A0AAX3BFY9_9SPIR</name>
<organism evidence="1 2">
    <name type="scientific">Thermospira aquatica</name>
    <dbReference type="NCBI Taxonomy" id="2828656"/>
    <lineage>
        <taxon>Bacteria</taxon>
        <taxon>Pseudomonadati</taxon>
        <taxon>Spirochaetota</taxon>
        <taxon>Spirochaetia</taxon>
        <taxon>Brevinematales</taxon>
        <taxon>Thermospiraceae</taxon>
        <taxon>Thermospira</taxon>
    </lineage>
</organism>
<gene>
    <name evidence="1" type="ORF">KDW03_04940</name>
</gene>
<proteinExistence type="predicted"/>